<dbReference type="EMBL" id="JOTM01000004">
    <property type="protein sequence ID" value="KEK24795.1"/>
    <property type="molecule type" value="Genomic_DNA"/>
</dbReference>
<evidence type="ECO:0000313" key="8">
    <source>
        <dbReference type="Proteomes" id="UP000027778"/>
    </source>
</evidence>
<dbReference type="GO" id="GO:0046872">
    <property type="term" value="F:metal ion binding"/>
    <property type="evidence" value="ECO:0007669"/>
    <property type="project" value="UniProtKB-KW"/>
</dbReference>
<dbReference type="SUPFAM" id="SSF53335">
    <property type="entry name" value="S-adenosyl-L-methionine-dependent methyltransferases"/>
    <property type="match status" value="1"/>
</dbReference>
<dbReference type="Proteomes" id="UP000027778">
    <property type="component" value="Unassembled WGS sequence"/>
</dbReference>
<evidence type="ECO:0000313" key="7">
    <source>
        <dbReference type="EMBL" id="KEK24795.1"/>
    </source>
</evidence>
<name>A0A073KDX9_9BACI</name>
<dbReference type="AlphaFoldDB" id="A0A073KDX9"/>
<evidence type="ECO:0000256" key="2">
    <source>
        <dbReference type="ARBA" id="ARBA00022679"/>
    </source>
</evidence>
<dbReference type="Pfam" id="PF05711">
    <property type="entry name" value="TylF"/>
    <property type="match status" value="1"/>
</dbReference>
<evidence type="ECO:0000256" key="4">
    <source>
        <dbReference type="ARBA" id="ARBA00022723"/>
    </source>
</evidence>
<dbReference type="InterPro" id="IPR029063">
    <property type="entry name" value="SAM-dependent_MTases_sf"/>
</dbReference>
<dbReference type="InterPro" id="IPR008884">
    <property type="entry name" value="TylF_MeTrfase"/>
</dbReference>
<evidence type="ECO:0000256" key="1">
    <source>
        <dbReference type="ARBA" id="ARBA00022603"/>
    </source>
</evidence>
<accession>A0A073KDX9</accession>
<reference evidence="7 8" key="1">
    <citation type="submission" date="2014-06" db="EMBL/GenBank/DDBJ databases">
        <title>Draft genome sequence of Bacillus gaemokensis JCM 15801 (MCCC 1A00707).</title>
        <authorList>
            <person name="Lai Q."/>
            <person name="Liu Y."/>
            <person name="Shao Z."/>
        </authorList>
    </citation>
    <scope>NUCLEOTIDE SEQUENCE [LARGE SCALE GENOMIC DNA]</scope>
    <source>
        <strain evidence="7 8">JCM 15801</strain>
    </source>
</reference>
<keyword evidence="8" id="KW-1185">Reference proteome</keyword>
<keyword evidence="3" id="KW-0949">S-adenosyl-L-methionine</keyword>
<dbReference type="OrthoDB" id="149130at2"/>
<comment type="caution">
    <text evidence="7">The sequence shown here is derived from an EMBL/GenBank/DDBJ whole genome shotgun (WGS) entry which is preliminary data.</text>
</comment>
<keyword evidence="1 7" id="KW-0489">Methyltransferase</keyword>
<protein>
    <submittedName>
        <fullName evidence="7">Macrocin-O-methyltransferase</fullName>
    </submittedName>
</protein>
<dbReference type="FunFam" id="3.40.50.150:FF:000331">
    <property type="entry name" value="Macrocin O-methyltransferase"/>
    <property type="match status" value="1"/>
</dbReference>
<evidence type="ECO:0000256" key="3">
    <source>
        <dbReference type="ARBA" id="ARBA00022691"/>
    </source>
</evidence>
<gene>
    <name evidence="7" type="ORF">BAGA_21155</name>
</gene>
<keyword evidence="4" id="KW-0479">Metal-binding</keyword>
<dbReference type="GO" id="GO:0032259">
    <property type="term" value="P:methylation"/>
    <property type="evidence" value="ECO:0007669"/>
    <property type="project" value="UniProtKB-KW"/>
</dbReference>
<proteinExistence type="inferred from homology"/>
<dbReference type="PANTHER" id="PTHR40036:SF1">
    <property type="entry name" value="MACROCIN O-METHYLTRANSFERASE"/>
    <property type="match status" value="1"/>
</dbReference>
<sequence length="281" mass="32568">MQNETAIQLYLELLKKTILFEIWLEYEAYLPASLHITNDLHYEPITVPVPLFFKQYAEAHNLKIVKSHISKDERKDGNDWPRAAHSMIGRSRMNQLQQAMETVVRENIEGDFIETGVWRGGSCIFMRGFLKAHNITNRNVWVADSFEGLPAPNIEAYPKDFGDYLHTFDYLRVSLEQVQQNFEKYDLLDDQVHFLKGWFKDTLPTAPVEKLAIARLDGDMYESTMDGLVNLYDKVSKGGYIIIDDYGLPVCAEAVTDFRKQRGIETPITTIDQFGVYWRKE</sequence>
<evidence type="ECO:0000256" key="6">
    <source>
        <dbReference type="ARBA" id="ARBA00060900"/>
    </source>
</evidence>
<dbReference type="eggNOG" id="COG4122">
    <property type="taxonomic scope" value="Bacteria"/>
</dbReference>
<evidence type="ECO:0000256" key="5">
    <source>
        <dbReference type="ARBA" id="ARBA00022842"/>
    </source>
</evidence>
<organism evidence="7 8">
    <name type="scientific">Bacillus gaemokensis</name>
    <dbReference type="NCBI Taxonomy" id="574375"/>
    <lineage>
        <taxon>Bacteria</taxon>
        <taxon>Bacillati</taxon>
        <taxon>Bacillota</taxon>
        <taxon>Bacilli</taxon>
        <taxon>Bacillales</taxon>
        <taxon>Bacillaceae</taxon>
        <taxon>Bacillus</taxon>
        <taxon>Bacillus cereus group</taxon>
    </lineage>
</organism>
<dbReference type="STRING" id="574375.AZF08_12180"/>
<dbReference type="RefSeq" id="WP_033673806.1">
    <property type="nucleotide sequence ID" value="NZ_JOTM01000004.1"/>
</dbReference>
<keyword evidence="5" id="KW-0460">Magnesium</keyword>
<dbReference type="GO" id="GO:0017000">
    <property type="term" value="P:antibiotic biosynthetic process"/>
    <property type="evidence" value="ECO:0007669"/>
    <property type="project" value="UniProtKB-ARBA"/>
</dbReference>
<dbReference type="GO" id="GO:0008168">
    <property type="term" value="F:methyltransferase activity"/>
    <property type="evidence" value="ECO:0007669"/>
    <property type="project" value="UniProtKB-KW"/>
</dbReference>
<keyword evidence="2 7" id="KW-0808">Transferase</keyword>
<dbReference type="Gene3D" id="3.40.50.150">
    <property type="entry name" value="Vaccinia Virus protein VP39"/>
    <property type="match status" value="1"/>
</dbReference>
<dbReference type="PANTHER" id="PTHR40036">
    <property type="entry name" value="MACROCIN O-METHYLTRANSFERASE"/>
    <property type="match status" value="1"/>
</dbReference>
<comment type="similarity">
    <text evidence="6">Belongs to the methyltransferase TylF/MycF family.</text>
</comment>